<evidence type="ECO:0000313" key="3">
    <source>
        <dbReference type="EMBL" id="CAF4657173.1"/>
    </source>
</evidence>
<accession>A0A8S2ZPG4</accession>
<dbReference type="EMBL" id="CAJOBJ010109682">
    <property type="protein sequence ID" value="CAF4625314.1"/>
    <property type="molecule type" value="Genomic_DNA"/>
</dbReference>
<feature type="coiled-coil region" evidence="1">
    <location>
        <begin position="17"/>
        <end position="73"/>
    </location>
</feature>
<evidence type="ECO:0000256" key="1">
    <source>
        <dbReference type="SAM" id="Coils"/>
    </source>
</evidence>
<sequence length="73" mass="8736">MPSGAKSNEQYQYKLSMAEQIEELRKKRQLLEGSQEAYIEQVDLQTDKNKRKIVQLQKENKEKRQKLKELLEV</sequence>
<evidence type="ECO:0000313" key="4">
    <source>
        <dbReference type="Proteomes" id="UP000681967"/>
    </source>
</evidence>
<keyword evidence="1" id="KW-0175">Coiled coil</keyword>
<name>A0A8S2ZPG4_9BILA</name>
<dbReference type="AlphaFoldDB" id="A0A8S2ZPG4"/>
<comment type="caution">
    <text evidence="3">The sequence shown here is derived from an EMBL/GenBank/DDBJ whole genome shotgun (WGS) entry which is preliminary data.</text>
</comment>
<gene>
    <name evidence="3" type="ORF">BYL167_LOCUS42433</name>
    <name evidence="2" type="ORF">GIL414_LOCUS39958</name>
</gene>
<dbReference type="EMBL" id="CAJOBH010110188">
    <property type="protein sequence ID" value="CAF4657173.1"/>
    <property type="molecule type" value="Genomic_DNA"/>
</dbReference>
<protein>
    <submittedName>
        <fullName evidence="3">Uncharacterized protein</fullName>
    </submittedName>
</protein>
<reference evidence="3" key="1">
    <citation type="submission" date="2021-02" db="EMBL/GenBank/DDBJ databases">
        <authorList>
            <person name="Nowell W R."/>
        </authorList>
    </citation>
    <scope>NUCLEOTIDE SEQUENCE</scope>
</reference>
<feature type="non-terminal residue" evidence="3">
    <location>
        <position position="1"/>
    </location>
</feature>
<organism evidence="3 4">
    <name type="scientific">Rotaria magnacalcarata</name>
    <dbReference type="NCBI Taxonomy" id="392030"/>
    <lineage>
        <taxon>Eukaryota</taxon>
        <taxon>Metazoa</taxon>
        <taxon>Spiralia</taxon>
        <taxon>Gnathifera</taxon>
        <taxon>Rotifera</taxon>
        <taxon>Eurotatoria</taxon>
        <taxon>Bdelloidea</taxon>
        <taxon>Philodinida</taxon>
        <taxon>Philodinidae</taxon>
        <taxon>Rotaria</taxon>
    </lineage>
</organism>
<proteinExistence type="predicted"/>
<dbReference type="Proteomes" id="UP000681967">
    <property type="component" value="Unassembled WGS sequence"/>
</dbReference>
<evidence type="ECO:0000313" key="2">
    <source>
        <dbReference type="EMBL" id="CAF4625314.1"/>
    </source>
</evidence>
<dbReference type="Proteomes" id="UP000681720">
    <property type="component" value="Unassembled WGS sequence"/>
</dbReference>